<accession>A0ABX6ERS0</accession>
<feature type="chain" id="PRO_5045265371" description="DUF2946 domain-containing protein" evidence="1">
    <location>
        <begin position="28"/>
        <end position="111"/>
    </location>
</feature>
<keyword evidence="2" id="KW-0614">Plasmid</keyword>
<feature type="signal peptide" evidence="1">
    <location>
        <begin position="1"/>
        <end position="27"/>
    </location>
</feature>
<keyword evidence="1" id="KW-0732">Signal</keyword>
<sequence length="111" mass="12136">MLRWFRSLIVVLAVLAVLASGTSRALADRIDKCDDMTVDMVMDDCMMGDSDQHGTIPGCPPLACIPTHIIQPPQGNFISPVVIQLISMFPPRDDLERRGLSGPPDLRPPIV</sequence>
<evidence type="ECO:0000313" key="3">
    <source>
        <dbReference type="Proteomes" id="UP000424673"/>
    </source>
</evidence>
<geneLocation type="plasmid" evidence="2 3">
    <name>unnamed1</name>
</geneLocation>
<gene>
    <name evidence="2" type="ORF">F7D13_16950</name>
</gene>
<evidence type="ECO:0000313" key="2">
    <source>
        <dbReference type="EMBL" id="QGM95791.1"/>
    </source>
</evidence>
<dbReference type="RefSeq" id="WP_154453956.1">
    <property type="nucleotide sequence ID" value="NZ_CP044329.1"/>
</dbReference>
<dbReference type="EMBL" id="CP044329">
    <property type="protein sequence ID" value="QGM95791.1"/>
    <property type="molecule type" value="Genomic_DNA"/>
</dbReference>
<reference evidence="2 3" key="1">
    <citation type="journal article" date="2021" name="AMB Express">
        <title>Isolation and characterisation of Methylocystis spp. for poly-3-hydroxybutyrate production using waste methane feedstocks.</title>
        <authorList>
            <person name="Rumah B.L."/>
            <person name="Stead C.E."/>
            <person name="Claxton Stevens B.H."/>
            <person name="Minton N.P."/>
            <person name="Grosse-Honebrink A."/>
            <person name="Zhang Y."/>
        </authorList>
    </citation>
    <scope>NUCLEOTIDE SEQUENCE [LARGE SCALE GENOMIC DNA]</scope>
    <source>
        <strain evidence="2 3">BRCS1</strain>
    </source>
</reference>
<keyword evidence="3" id="KW-1185">Reference proteome</keyword>
<dbReference type="Proteomes" id="UP000424673">
    <property type="component" value="Plasmid unnamed1"/>
</dbReference>
<name>A0ABX6ERS0_9HYPH</name>
<protein>
    <recommendedName>
        <fullName evidence="4">DUF2946 domain-containing protein</fullName>
    </recommendedName>
</protein>
<evidence type="ECO:0000256" key="1">
    <source>
        <dbReference type="SAM" id="SignalP"/>
    </source>
</evidence>
<proteinExistence type="predicted"/>
<organism evidence="2 3">
    <name type="scientific">Methylocystis rosea</name>
    <dbReference type="NCBI Taxonomy" id="173366"/>
    <lineage>
        <taxon>Bacteria</taxon>
        <taxon>Pseudomonadati</taxon>
        <taxon>Pseudomonadota</taxon>
        <taxon>Alphaproteobacteria</taxon>
        <taxon>Hyphomicrobiales</taxon>
        <taxon>Methylocystaceae</taxon>
        <taxon>Methylocystis</taxon>
    </lineage>
</organism>
<evidence type="ECO:0008006" key="4">
    <source>
        <dbReference type="Google" id="ProtNLM"/>
    </source>
</evidence>